<keyword evidence="2" id="KW-1185">Reference proteome</keyword>
<name>A0A6H1U116_9CYAN</name>
<gene>
    <name evidence="1" type="ORF">HCG48_17475</name>
</gene>
<protein>
    <submittedName>
        <fullName evidence="1">Uncharacterized protein</fullName>
    </submittedName>
</protein>
<organism evidence="1 2">
    <name type="scientific">Oxynema aestuarii AP17</name>
    <dbReference type="NCBI Taxonomy" id="2064643"/>
    <lineage>
        <taxon>Bacteria</taxon>
        <taxon>Bacillati</taxon>
        <taxon>Cyanobacteriota</taxon>
        <taxon>Cyanophyceae</taxon>
        <taxon>Oscillatoriophycideae</taxon>
        <taxon>Oscillatoriales</taxon>
        <taxon>Oscillatoriaceae</taxon>
        <taxon>Oxynema</taxon>
        <taxon>Oxynema aestuarii</taxon>
    </lineage>
</organism>
<dbReference type="EMBL" id="CP051167">
    <property type="protein sequence ID" value="QIZ72136.1"/>
    <property type="molecule type" value="Genomic_DNA"/>
</dbReference>
<dbReference type="Proteomes" id="UP000500857">
    <property type="component" value="Chromosome"/>
</dbReference>
<proteinExistence type="predicted"/>
<dbReference type="KEGG" id="oxy:HCG48_17475"/>
<accession>A0A6H1U116</accession>
<reference evidence="1 2" key="1">
    <citation type="submission" date="2020-04" db="EMBL/GenBank/DDBJ databases">
        <authorList>
            <person name="Basu S."/>
            <person name="Maruthanayagam V."/>
            <person name="Chakraborty S."/>
            <person name="Pramanik A."/>
            <person name="Mukherjee J."/>
            <person name="Brink B."/>
        </authorList>
    </citation>
    <scope>NUCLEOTIDE SEQUENCE [LARGE SCALE GENOMIC DNA]</scope>
    <source>
        <strain evidence="1 2">AP17</strain>
    </source>
</reference>
<dbReference type="RefSeq" id="WP_168570286.1">
    <property type="nucleotide sequence ID" value="NZ_CP051167.1"/>
</dbReference>
<dbReference type="AlphaFoldDB" id="A0A6H1U116"/>
<sequence>MTTKQVTATPSTTAANVAVAPKTASSPVMQILCAIALTGFTGFMVNHWRQQLTNHAGDLAIAEQPQAIAATETTEAVGTPVEVAVETATLTAAESATPEAVKITDPAQIEALRAQVYEQLDRGWTTVPGFSERLVYRVSVKAGGAIASYRAINPAAVRAVGDTPLAIVASEPTSEPVADFVAILTPTGSLQVNPWIGDATP</sequence>
<evidence type="ECO:0000313" key="1">
    <source>
        <dbReference type="EMBL" id="QIZ72136.1"/>
    </source>
</evidence>
<evidence type="ECO:0000313" key="2">
    <source>
        <dbReference type="Proteomes" id="UP000500857"/>
    </source>
</evidence>